<comment type="pathway">
    <text evidence="1">Polyol metabolism; glycerol degradation via glycerol kinase pathway; sn-glycerol 3-phosphate from glycerol: step 1/1.</text>
</comment>
<dbReference type="OrthoDB" id="9805576at2"/>
<evidence type="ECO:0000256" key="1">
    <source>
        <dbReference type="ARBA" id="ARBA00005190"/>
    </source>
</evidence>
<evidence type="ECO:0000256" key="6">
    <source>
        <dbReference type="ARBA" id="ARBA00022777"/>
    </source>
</evidence>
<keyword evidence="5" id="KW-0547">Nucleotide-binding</keyword>
<dbReference type="Gene3D" id="3.30.420.40">
    <property type="match status" value="2"/>
</dbReference>
<evidence type="ECO:0000313" key="13">
    <source>
        <dbReference type="EMBL" id="OEY69455.1"/>
    </source>
</evidence>
<dbReference type="EMBL" id="MKEK01000001">
    <property type="protein sequence ID" value="OEY69455.1"/>
    <property type="molecule type" value="Genomic_DNA"/>
</dbReference>
<evidence type="ECO:0000259" key="12">
    <source>
        <dbReference type="Pfam" id="PF02782"/>
    </source>
</evidence>
<evidence type="ECO:0000259" key="11">
    <source>
        <dbReference type="Pfam" id="PF00370"/>
    </source>
</evidence>
<evidence type="ECO:0000256" key="4">
    <source>
        <dbReference type="ARBA" id="ARBA00022679"/>
    </source>
</evidence>
<dbReference type="GO" id="GO:0005829">
    <property type="term" value="C:cytosol"/>
    <property type="evidence" value="ECO:0007669"/>
    <property type="project" value="TreeGrafter"/>
</dbReference>
<name>A0A1E7Q5L2_9GAMM</name>
<dbReference type="InterPro" id="IPR005999">
    <property type="entry name" value="Glycerol_kin"/>
</dbReference>
<dbReference type="RefSeq" id="WP_070049021.1">
    <property type="nucleotide sequence ID" value="NZ_CBCSDO010000005.1"/>
</dbReference>
<dbReference type="CDD" id="cd07786">
    <property type="entry name" value="FGGY_EcGK_like"/>
    <property type="match status" value="1"/>
</dbReference>
<dbReference type="Pfam" id="PF00370">
    <property type="entry name" value="FGGY_N"/>
    <property type="match status" value="1"/>
</dbReference>
<dbReference type="AlphaFoldDB" id="A0A1E7Q5L2"/>
<feature type="domain" description="Carbohydrate kinase FGGY N-terminal" evidence="11">
    <location>
        <begin position="4"/>
        <end position="250"/>
    </location>
</feature>
<keyword evidence="7" id="KW-0319">Glycerol metabolism</keyword>
<dbReference type="FunFam" id="3.30.420.40:FF:000007">
    <property type="entry name" value="Glycerol kinase"/>
    <property type="match status" value="1"/>
</dbReference>
<dbReference type="GO" id="GO:0004370">
    <property type="term" value="F:glycerol kinase activity"/>
    <property type="evidence" value="ECO:0007669"/>
    <property type="project" value="UniProtKB-EC"/>
</dbReference>
<accession>A0A1E7Q5L2</accession>
<evidence type="ECO:0000313" key="14">
    <source>
        <dbReference type="Proteomes" id="UP000242258"/>
    </source>
</evidence>
<evidence type="ECO:0000256" key="9">
    <source>
        <dbReference type="ARBA" id="ARBA00043149"/>
    </source>
</evidence>
<dbReference type="PIRSF" id="PIRSF000538">
    <property type="entry name" value="GlpK"/>
    <property type="match status" value="1"/>
</dbReference>
<dbReference type="STRING" id="1628148.BI198_07660"/>
<dbReference type="PANTHER" id="PTHR10196">
    <property type="entry name" value="SUGAR KINASE"/>
    <property type="match status" value="1"/>
</dbReference>
<dbReference type="NCBIfam" id="TIGR01311">
    <property type="entry name" value="glycerol_kin"/>
    <property type="match status" value="1"/>
</dbReference>
<evidence type="ECO:0000256" key="2">
    <source>
        <dbReference type="ARBA" id="ARBA00009156"/>
    </source>
</evidence>
<protein>
    <recommendedName>
        <fullName evidence="3">glycerol kinase</fullName>
        <ecNumber evidence="3">2.7.1.30</ecNumber>
    </recommendedName>
    <alternativeName>
        <fullName evidence="9">ATP:glycerol 3-phosphotransferase</fullName>
    </alternativeName>
</protein>
<dbReference type="FunFam" id="3.30.420.40:FF:000008">
    <property type="entry name" value="Glycerol kinase"/>
    <property type="match status" value="1"/>
</dbReference>
<dbReference type="GO" id="GO:0019563">
    <property type="term" value="P:glycerol catabolic process"/>
    <property type="evidence" value="ECO:0007669"/>
    <property type="project" value="TreeGrafter"/>
</dbReference>
<comment type="caution">
    <text evidence="13">The sequence shown here is derived from an EMBL/GenBank/DDBJ whole genome shotgun (WGS) entry which is preliminary data.</text>
</comment>
<evidence type="ECO:0000256" key="5">
    <source>
        <dbReference type="ARBA" id="ARBA00022741"/>
    </source>
</evidence>
<feature type="domain" description="Carbohydrate kinase FGGY C-terminal" evidence="12">
    <location>
        <begin position="260"/>
        <end position="446"/>
    </location>
</feature>
<dbReference type="GO" id="GO:0005524">
    <property type="term" value="F:ATP binding"/>
    <property type="evidence" value="ECO:0007669"/>
    <property type="project" value="UniProtKB-KW"/>
</dbReference>
<organism evidence="13 14">
    <name type="scientific">Rheinheimera salexigens</name>
    <dbReference type="NCBI Taxonomy" id="1628148"/>
    <lineage>
        <taxon>Bacteria</taxon>
        <taxon>Pseudomonadati</taxon>
        <taxon>Pseudomonadota</taxon>
        <taxon>Gammaproteobacteria</taxon>
        <taxon>Chromatiales</taxon>
        <taxon>Chromatiaceae</taxon>
        <taxon>Rheinheimera</taxon>
    </lineage>
</organism>
<dbReference type="InterPro" id="IPR043129">
    <property type="entry name" value="ATPase_NBD"/>
</dbReference>
<dbReference type="PANTHER" id="PTHR10196:SF78">
    <property type="entry name" value="GLYCEROL KINASE"/>
    <property type="match status" value="1"/>
</dbReference>
<comment type="catalytic activity">
    <reaction evidence="10">
        <text>glycerol + ATP = sn-glycerol 3-phosphate + ADP + H(+)</text>
        <dbReference type="Rhea" id="RHEA:21644"/>
        <dbReference type="ChEBI" id="CHEBI:15378"/>
        <dbReference type="ChEBI" id="CHEBI:17754"/>
        <dbReference type="ChEBI" id="CHEBI:30616"/>
        <dbReference type="ChEBI" id="CHEBI:57597"/>
        <dbReference type="ChEBI" id="CHEBI:456216"/>
        <dbReference type="EC" id="2.7.1.30"/>
    </reaction>
</comment>
<evidence type="ECO:0000256" key="3">
    <source>
        <dbReference type="ARBA" id="ARBA00012099"/>
    </source>
</evidence>
<dbReference type="InterPro" id="IPR018484">
    <property type="entry name" value="FGGY_N"/>
</dbReference>
<evidence type="ECO:0000256" key="10">
    <source>
        <dbReference type="ARBA" id="ARBA00052101"/>
    </source>
</evidence>
<reference evidence="14" key="1">
    <citation type="submission" date="2016-09" db="EMBL/GenBank/DDBJ databases">
        <authorList>
            <person name="Wan X."/>
            <person name="Hou S."/>
        </authorList>
    </citation>
    <scope>NUCLEOTIDE SEQUENCE [LARGE SCALE GENOMIC DNA]</scope>
    <source>
        <strain evidence="14">KH87</strain>
    </source>
</reference>
<gene>
    <name evidence="13" type="ORF">BI198_07660</name>
</gene>
<dbReference type="Pfam" id="PF02782">
    <property type="entry name" value="FGGY_C"/>
    <property type="match status" value="1"/>
</dbReference>
<evidence type="ECO:0000256" key="8">
    <source>
        <dbReference type="ARBA" id="ARBA00022840"/>
    </source>
</evidence>
<proteinExistence type="inferred from homology"/>
<dbReference type="InterPro" id="IPR018485">
    <property type="entry name" value="FGGY_C"/>
</dbReference>
<comment type="similarity">
    <text evidence="2">Belongs to the FGGY kinase family.</text>
</comment>
<dbReference type="InterPro" id="IPR000577">
    <property type="entry name" value="Carb_kinase_FGGY"/>
</dbReference>
<keyword evidence="8" id="KW-0067">ATP-binding</keyword>
<dbReference type="SUPFAM" id="SSF53067">
    <property type="entry name" value="Actin-like ATPase domain"/>
    <property type="match status" value="2"/>
</dbReference>
<dbReference type="InterPro" id="IPR018483">
    <property type="entry name" value="Carb_kinase_FGGY_CS"/>
</dbReference>
<keyword evidence="6 13" id="KW-0418">Kinase</keyword>
<dbReference type="GO" id="GO:0006072">
    <property type="term" value="P:glycerol-3-phosphate metabolic process"/>
    <property type="evidence" value="ECO:0007669"/>
    <property type="project" value="InterPro"/>
</dbReference>
<dbReference type="EC" id="2.7.1.30" evidence="3"/>
<dbReference type="PROSITE" id="PS00933">
    <property type="entry name" value="FGGY_KINASES_1"/>
    <property type="match status" value="1"/>
</dbReference>
<keyword evidence="4" id="KW-0808">Transferase</keyword>
<evidence type="ECO:0000256" key="7">
    <source>
        <dbReference type="ARBA" id="ARBA00022798"/>
    </source>
</evidence>
<dbReference type="NCBIfam" id="NF000756">
    <property type="entry name" value="PRK00047.1"/>
    <property type="match status" value="1"/>
</dbReference>
<dbReference type="Proteomes" id="UP000242258">
    <property type="component" value="Unassembled WGS sequence"/>
</dbReference>
<sequence length="493" mass="54439">MSEYILAIDQGTTSSRVIIYNRQLKAITIAQQEVELIYPQPGWVEQNPEQLWQSVYNCMVTALKQAQLNATDIAAIAITNQRETSLLWHKCTGKTLYNAIVWQDRRTAQTCLQLEQQGHLTDIQQRTGLRLDPYFSATKLAWLLDNIPDARVAADNAELCFGTVDSYLLWRLTAGKVHATDATNASRTLLFNLHTQEWDPKLLSLFDIPDSLLGEIKDNAAEFGYTDTNLFGSAIPIFAMIGDQQAALLGQACITPGMAKSTYGTGCFSMLNTGSKVFISQQQLISTLAWRLNAKPTYALEGSIFMAGAIVQWLRDKLGIIQQAADTEALAQQVPYQQSELLIPAFTGLGAPYWQPNAQAAIFGMTRNTGKAELAAAALLSVCYQSRDLLQAMAADGIALDILRVDGGMTENSWFLQALADITQQPLQRCHTAETSVLGAAFLAGLQLGYFTDLSDIQQVWQANQQYNPKIPPLQADSLYQRWQDGVTAIINK</sequence>
<keyword evidence="14" id="KW-1185">Reference proteome</keyword>